<feature type="transmembrane region" description="Helical" evidence="7">
    <location>
        <begin position="6"/>
        <end position="25"/>
    </location>
</feature>
<dbReference type="EMBL" id="JAVDXU010000001">
    <property type="protein sequence ID" value="MDR7268228.1"/>
    <property type="molecule type" value="Genomic_DNA"/>
</dbReference>
<keyword evidence="8" id="KW-0282">Flagellum</keyword>
<keyword evidence="4 7" id="KW-0812">Transmembrane</keyword>
<evidence type="ECO:0000256" key="5">
    <source>
        <dbReference type="ARBA" id="ARBA00022989"/>
    </source>
</evidence>
<feature type="transmembrane region" description="Helical" evidence="7">
    <location>
        <begin position="209"/>
        <end position="229"/>
    </location>
</feature>
<comment type="similarity">
    <text evidence="2">Belongs to the FliR/MopE/SpaR family.</text>
</comment>
<dbReference type="InterPro" id="IPR002010">
    <property type="entry name" value="T3SS_IM_R"/>
</dbReference>
<evidence type="ECO:0000256" key="3">
    <source>
        <dbReference type="ARBA" id="ARBA00022475"/>
    </source>
</evidence>
<reference evidence="8 9" key="1">
    <citation type="submission" date="2023-07" db="EMBL/GenBank/DDBJ databases">
        <title>Sorghum-associated microbial communities from plants grown in Nebraska, USA.</title>
        <authorList>
            <person name="Schachtman D."/>
        </authorList>
    </citation>
    <scope>NUCLEOTIDE SEQUENCE [LARGE SCALE GENOMIC DNA]</scope>
    <source>
        <strain evidence="8 9">BE314</strain>
    </source>
</reference>
<keyword evidence="5 7" id="KW-1133">Transmembrane helix</keyword>
<gene>
    <name evidence="8" type="ORF">J2X20_000857</name>
</gene>
<evidence type="ECO:0000256" key="6">
    <source>
        <dbReference type="ARBA" id="ARBA00023136"/>
    </source>
</evidence>
<comment type="caution">
    <text evidence="8">The sequence shown here is derived from an EMBL/GenBank/DDBJ whole genome shotgun (WGS) entry which is preliminary data.</text>
</comment>
<accession>A0ABU1YHM6</accession>
<dbReference type="PANTHER" id="PTHR30065:SF1">
    <property type="entry name" value="SURFACE PRESENTATION OF ANTIGENS PROTEIN SPAR"/>
    <property type="match status" value="1"/>
</dbReference>
<keyword evidence="8" id="KW-0969">Cilium</keyword>
<evidence type="ECO:0000313" key="9">
    <source>
        <dbReference type="Proteomes" id="UP001180453"/>
    </source>
</evidence>
<proteinExistence type="inferred from homology"/>
<evidence type="ECO:0000256" key="7">
    <source>
        <dbReference type="SAM" id="Phobius"/>
    </source>
</evidence>
<dbReference type="PANTHER" id="PTHR30065">
    <property type="entry name" value="FLAGELLAR BIOSYNTHETIC PROTEIN FLIR"/>
    <property type="match status" value="1"/>
</dbReference>
<dbReference type="Pfam" id="PF01311">
    <property type="entry name" value="Bac_export_1"/>
    <property type="match status" value="1"/>
</dbReference>
<comment type="subcellular location">
    <subcellularLocation>
        <location evidence="1">Cell membrane</location>
        <topology evidence="1">Multi-pass membrane protein</topology>
    </subcellularLocation>
</comment>
<dbReference type="Proteomes" id="UP001180453">
    <property type="component" value="Unassembled WGS sequence"/>
</dbReference>
<evidence type="ECO:0000256" key="4">
    <source>
        <dbReference type="ARBA" id="ARBA00022692"/>
    </source>
</evidence>
<feature type="transmembrane region" description="Helical" evidence="7">
    <location>
        <begin position="174"/>
        <end position="197"/>
    </location>
</feature>
<sequence length="252" mass="26250">MPGIDPAWALAVLLLWARLGSLLTLSPLAQVVKAPSVFWVLFTLALSGTLCAALGLRAPLPDGVGGLSLLILGEAALGTLLGLSLHMAFAALSMAGRLLDLQMGFGMAAVLDPVTRANIPVVGVALTMLGMSAFLGGDGHHALLRGIAQIAQWVPPGAVWRLPDASLLARAMGVMFSMTIVVMAPALFMLLLTELVLDVTSRVLPQMNVLFIGMPVKALVGLSTLAIAAPGMAPALRRLFASVFEFWQGVVP</sequence>
<evidence type="ECO:0000313" key="8">
    <source>
        <dbReference type="EMBL" id="MDR7268228.1"/>
    </source>
</evidence>
<evidence type="ECO:0000256" key="2">
    <source>
        <dbReference type="ARBA" id="ARBA00009772"/>
    </source>
</evidence>
<evidence type="ECO:0000256" key="1">
    <source>
        <dbReference type="ARBA" id="ARBA00004651"/>
    </source>
</evidence>
<feature type="transmembrane region" description="Helical" evidence="7">
    <location>
        <begin position="117"/>
        <end position="136"/>
    </location>
</feature>
<keyword evidence="6 7" id="KW-0472">Membrane</keyword>
<keyword evidence="3" id="KW-1003">Cell membrane</keyword>
<keyword evidence="8" id="KW-0966">Cell projection</keyword>
<feature type="transmembrane region" description="Helical" evidence="7">
    <location>
        <begin position="76"/>
        <end position="96"/>
    </location>
</feature>
<name>A0ABU1YHM6_ROSSA</name>
<organism evidence="8 9">
    <name type="scientific">Roseateles saccharophilus</name>
    <name type="common">Pseudomonas saccharophila</name>
    <dbReference type="NCBI Taxonomy" id="304"/>
    <lineage>
        <taxon>Bacteria</taxon>
        <taxon>Pseudomonadati</taxon>
        <taxon>Pseudomonadota</taxon>
        <taxon>Betaproteobacteria</taxon>
        <taxon>Burkholderiales</taxon>
        <taxon>Sphaerotilaceae</taxon>
        <taxon>Roseateles</taxon>
    </lineage>
</organism>
<protein>
    <submittedName>
        <fullName evidence="8">Flagellar biosynthetic protein FliR</fullName>
    </submittedName>
</protein>
<dbReference type="PRINTS" id="PR00953">
    <property type="entry name" value="TYPE3IMRPROT"/>
</dbReference>
<keyword evidence="9" id="KW-1185">Reference proteome</keyword>
<feature type="transmembrane region" description="Helical" evidence="7">
    <location>
        <begin position="37"/>
        <end position="56"/>
    </location>
</feature>
<dbReference type="RefSeq" id="WP_310261350.1">
    <property type="nucleotide sequence ID" value="NZ_JAVDXU010000001.1"/>
</dbReference>